<dbReference type="GO" id="GO:0030246">
    <property type="term" value="F:carbohydrate binding"/>
    <property type="evidence" value="ECO:0007669"/>
    <property type="project" value="InterPro"/>
</dbReference>
<dbReference type="InterPro" id="IPR037018">
    <property type="entry name" value="GH65_N"/>
</dbReference>
<protein>
    <recommendedName>
        <fullName evidence="1">Glycoside hydrolase family 65 N-terminal domain-containing protein</fullName>
    </recommendedName>
</protein>
<dbReference type="Pfam" id="PF03636">
    <property type="entry name" value="Glyco_hydro_65N"/>
    <property type="match status" value="1"/>
</dbReference>
<proteinExistence type="predicted"/>
<reference evidence="2" key="1">
    <citation type="journal article" date="2015" name="Nature">
        <title>Complex archaea that bridge the gap between prokaryotes and eukaryotes.</title>
        <authorList>
            <person name="Spang A."/>
            <person name="Saw J.H."/>
            <person name="Jorgensen S.L."/>
            <person name="Zaremba-Niedzwiedzka K."/>
            <person name="Martijn J."/>
            <person name="Lind A.E."/>
            <person name="van Eijk R."/>
            <person name="Schleper C."/>
            <person name="Guy L."/>
            <person name="Ettema T.J."/>
        </authorList>
    </citation>
    <scope>NUCLEOTIDE SEQUENCE</scope>
</reference>
<accession>A0A0F8WF54</accession>
<feature type="domain" description="Glycoside hydrolase family 65 N-terminal" evidence="1">
    <location>
        <begin position="14"/>
        <end position="166"/>
    </location>
</feature>
<dbReference type="PANTHER" id="PTHR11051">
    <property type="entry name" value="GLYCOSYL HYDROLASE-RELATED"/>
    <property type="match status" value="1"/>
</dbReference>
<evidence type="ECO:0000259" key="1">
    <source>
        <dbReference type="Pfam" id="PF03636"/>
    </source>
</evidence>
<feature type="non-terminal residue" evidence="2">
    <location>
        <position position="168"/>
    </location>
</feature>
<dbReference type="SUPFAM" id="SSF74650">
    <property type="entry name" value="Galactose mutarotase-like"/>
    <property type="match status" value="1"/>
</dbReference>
<dbReference type="PANTHER" id="PTHR11051:SF14">
    <property type="entry name" value="MALTOSE PHOSPHORYLASE"/>
    <property type="match status" value="1"/>
</dbReference>
<dbReference type="InterPro" id="IPR011013">
    <property type="entry name" value="Gal_mutarotase_sf_dom"/>
</dbReference>
<name>A0A0F8WF54_9ZZZZ</name>
<dbReference type="GO" id="GO:0005975">
    <property type="term" value="P:carbohydrate metabolic process"/>
    <property type="evidence" value="ECO:0007669"/>
    <property type="project" value="InterPro"/>
</dbReference>
<dbReference type="Gene3D" id="2.70.98.40">
    <property type="entry name" value="Glycoside hydrolase, family 65, N-terminal domain"/>
    <property type="match status" value="1"/>
</dbReference>
<organism evidence="2">
    <name type="scientific">marine sediment metagenome</name>
    <dbReference type="NCBI Taxonomy" id="412755"/>
    <lineage>
        <taxon>unclassified sequences</taxon>
        <taxon>metagenomes</taxon>
        <taxon>ecological metagenomes</taxon>
    </lineage>
</organism>
<sequence length="168" mass="19148">MQEYLHPDPWSIIEQGFDKERVKSSESIFSHGNGHMGQRANFEESYSGETFQGSYIAGVYYPDKTRVGWWKNGYPEYFAKVLNAPNWIGIDISINGETLDLNTCTAVSDFRRELHMKEGWYSRSFKAVLPTGETVSVKAIRFLSLDIDEVGAIRFEITPESGKVDIHI</sequence>
<dbReference type="EMBL" id="LAZR01065616">
    <property type="protein sequence ID" value="KKK55188.1"/>
    <property type="molecule type" value="Genomic_DNA"/>
</dbReference>
<dbReference type="AlphaFoldDB" id="A0A0F8WF54"/>
<comment type="caution">
    <text evidence="2">The sequence shown here is derived from an EMBL/GenBank/DDBJ whole genome shotgun (WGS) entry which is preliminary data.</text>
</comment>
<gene>
    <name evidence="2" type="ORF">LCGC14_3077090</name>
</gene>
<evidence type="ECO:0000313" key="2">
    <source>
        <dbReference type="EMBL" id="KKK55188.1"/>
    </source>
</evidence>
<dbReference type="InterPro" id="IPR005196">
    <property type="entry name" value="Glyco_hydro_65_N"/>
</dbReference>
<dbReference type="GO" id="GO:0004553">
    <property type="term" value="F:hydrolase activity, hydrolyzing O-glycosyl compounds"/>
    <property type="evidence" value="ECO:0007669"/>
    <property type="project" value="TreeGrafter"/>
</dbReference>